<protein>
    <submittedName>
        <fullName evidence="1">Uncharacterized protein</fullName>
    </submittedName>
</protein>
<proteinExistence type="predicted"/>
<keyword evidence="2" id="KW-1185">Reference proteome</keyword>
<reference evidence="1 2" key="1">
    <citation type="submission" date="2018-06" db="EMBL/GenBank/DDBJ databases">
        <title>Comparative genomics reveals the genomic features of Rhizophagus irregularis, R. cerebriforme, R. diaphanum and Gigaspora rosea, and their symbiotic lifestyle signature.</title>
        <authorList>
            <person name="Morin E."/>
            <person name="San Clemente H."/>
            <person name="Chen E.C.H."/>
            <person name="De La Providencia I."/>
            <person name="Hainaut M."/>
            <person name="Kuo A."/>
            <person name="Kohler A."/>
            <person name="Murat C."/>
            <person name="Tang N."/>
            <person name="Roy S."/>
            <person name="Loubradou J."/>
            <person name="Henrissat B."/>
            <person name="Grigoriev I.V."/>
            <person name="Corradi N."/>
            <person name="Roux C."/>
            <person name="Martin F.M."/>
        </authorList>
    </citation>
    <scope>NUCLEOTIDE SEQUENCE [LARGE SCALE GENOMIC DNA]</scope>
    <source>
        <strain evidence="1 2">DAOM 194757</strain>
    </source>
</reference>
<dbReference type="STRING" id="44941.A0A397TYI4"/>
<name>A0A397TYI4_9GLOM</name>
<dbReference type="SUPFAM" id="SSF50965">
    <property type="entry name" value="Galactose oxidase, central domain"/>
    <property type="match status" value="1"/>
</dbReference>
<comment type="caution">
    <text evidence="1">The sequence shown here is derived from an EMBL/GenBank/DDBJ whole genome shotgun (WGS) entry which is preliminary data.</text>
</comment>
<dbReference type="OrthoDB" id="45365at2759"/>
<evidence type="ECO:0000313" key="2">
    <source>
        <dbReference type="Proteomes" id="UP000266673"/>
    </source>
</evidence>
<dbReference type="AlphaFoldDB" id="A0A397TYI4"/>
<dbReference type="Pfam" id="PF01344">
    <property type="entry name" value="Kelch_1"/>
    <property type="match status" value="1"/>
</dbReference>
<dbReference type="Proteomes" id="UP000266673">
    <property type="component" value="Unassembled WGS sequence"/>
</dbReference>
<organism evidence="1 2">
    <name type="scientific">Gigaspora rosea</name>
    <dbReference type="NCBI Taxonomy" id="44941"/>
    <lineage>
        <taxon>Eukaryota</taxon>
        <taxon>Fungi</taxon>
        <taxon>Fungi incertae sedis</taxon>
        <taxon>Mucoromycota</taxon>
        <taxon>Glomeromycotina</taxon>
        <taxon>Glomeromycetes</taxon>
        <taxon>Diversisporales</taxon>
        <taxon>Gigasporaceae</taxon>
        <taxon>Gigaspora</taxon>
    </lineage>
</organism>
<gene>
    <name evidence="1" type="ORF">C2G38_2125240</name>
</gene>
<dbReference type="Gene3D" id="2.120.10.80">
    <property type="entry name" value="Kelch-type beta propeller"/>
    <property type="match status" value="1"/>
</dbReference>
<accession>A0A397TYI4</accession>
<dbReference type="InterPro" id="IPR006652">
    <property type="entry name" value="Kelch_1"/>
</dbReference>
<dbReference type="InterPro" id="IPR015915">
    <property type="entry name" value="Kelch-typ_b-propeller"/>
</dbReference>
<evidence type="ECO:0000313" key="1">
    <source>
        <dbReference type="EMBL" id="RIB02451.1"/>
    </source>
</evidence>
<sequence>MAQRRPQNTYPWSQRKLRHNPFPRFEHSANDASINNEIFIFGGIYQGQATNDVYVIETSNYLKNSL</sequence>
<dbReference type="InterPro" id="IPR011043">
    <property type="entry name" value="Gal_Oxase/kelch_b-propeller"/>
</dbReference>
<dbReference type="EMBL" id="QKWP01002692">
    <property type="protein sequence ID" value="RIB02451.1"/>
    <property type="molecule type" value="Genomic_DNA"/>
</dbReference>